<feature type="compositionally biased region" description="Polar residues" evidence="2">
    <location>
        <begin position="38"/>
        <end position="52"/>
    </location>
</feature>
<name>A0A9P8D2M8_MORAP</name>
<accession>A0A9P8D2M8</accession>
<comment type="similarity">
    <text evidence="1">Belongs to the glycosyltransferase 47 family.</text>
</comment>
<dbReference type="InterPro" id="IPR040911">
    <property type="entry name" value="Exostosin_GT47"/>
</dbReference>
<proteinExistence type="inferred from homology"/>
<evidence type="ECO:0000256" key="3">
    <source>
        <dbReference type="SAM" id="SignalP"/>
    </source>
</evidence>
<organism evidence="5 6">
    <name type="scientific">Mortierella alpina</name>
    <name type="common">Oleaginous fungus</name>
    <name type="synonym">Mortierella renispora</name>
    <dbReference type="NCBI Taxonomy" id="64518"/>
    <lineage>
        <taxon>Eukaryota</taxon>
        <taxon>Fungi</taxon>
        <taxon>Fungi incertae sedis</taxon>
        <taxon>Mucoromycota</taxon>
        <taxon>Mortierellomycotina</taxon>
        <taxon>Mortierellomycetes</taxon>
        <taxon>Mortierellales</taxon>
        <taxon>Mortierellaceae</taxon>
        <taxon>Mortierella</taxon>
    </lineage>
</organism>
<feature type="region of interest" description="Disordered" evidence="2">
    <location>
        <begin position="22"/>
        <end position="52"/>
    </location>
</feature>
<evidence type="ECO:0000259" key="4">
    <source>
        <dbReference type="Pfam" id="PF03016"/>
    </source>
</evidence>
<dbReference type="EMBL" id="JAIFTL010000005">
    <property type="protein sequence ID" value="KAG9327367.1"/>
    <property type="molecule type" value="Genomic_DNA"/>
</dbReference>
<feature type="signal peptide" evidence="3">
    <location>
        <begin position="1"/>
        <end position="19"/>
    </location>
</feature>
<dbReference type="Pfam" id="PF03016">
    <property type="entry name" value="Exostosin_GT47"/>
    <property type="match status" value="1"/>
</dbReference>
<evidence type="ECO:0000256" key="2">
    <source>
        <dbReference type="SAM" id="MobiDB-lite"/>
    </source>
</evidence>
<dbReference type="Proteomes" id="UP000717515">
    <property type="component" value="Unassembled WGS sequence"/>
</dbReference>
<feature type="domain" description="Exostosin GT47" evidence="4">
    <location>
        <begin position="221"/>
        <end position="529"/>
    </location>
</feature>
<dbReference type="AlphaFoldDB" id="A0A9P8D2M8"/>
<protein>
    <recommendedName>
        <fullName evidence="4">Exostosin GT47 domain-containing protein</fullName>
    </recommendedName>
</protein>
<evidence type="ECO:0000313" key="5">
    <source>
        <dbReference type="EMBL" id="KAG9327367.1"/>
    </source>
</evidence>
<comment type="caution">
    <text evidence="5">The sequence shown here is derived from an EMBL/GenBank/DDBJ whole genome shotgun (WGS) entry which is preliminary data.</text>
</comment>
<dbReference type="GO" id="GO:0016757">
    <property type="term" value="F:glycosyltransferase activity"/>
    <property type="evidence" value="ECO:0007669"/>
    <property type="project" value="InterPro"/>
</dbReference>
<evidence type="ECO:0000256" key="1">
    <source>
        <dbReference type="ARBA" id="ARBA00010271"/>
    </source>
</evidence>
<evidence type="ECO:0000313" key="6">
    <source>
        <dbReference type="Proteomes" id="UP000717515"/>
    </source>
</evidence>
<feature type="chain" id="PRO_5040395501" description="Exostosin GT47 domain-containing protein" evidence="3">
    <location>
        <begin position="20"/>
        <end position="590"/>
    </location>
</feature>
<dbReference type="PANTHER" id="PTHR11062">
    <property type="entry name" value="EXOSTOSIN HEPARAN SULFATE GLYCOSYLTRANSFERASE -RELATED"/>
    <property type="match status" value="1"/>
</dbReference>
<reference evidence="5" key="1">
    <citation type="submission" date="2021-07" db="EMBL/GenBank/DDBJ databases">
        <title>Draft genome of Mortierella alpina, strain LL118, isolated from an aspen leaf litter sample.</title>
        <authorList>
            <person name="Yang S."/>
            <person name="Vinatzer B.A."/>
        </authorList>
    </citation>
    <scope>NUCLEOTIDE SEQUENCE</scope>
    <source>
        <strain evidence="5">LL118</strain>
    </source>
</reference>
<dbReference type="InterPro" id="IPR004263">
    <property type="entry name" value="Exostosin"/>
</dbReference>
<dbReference type="PANTHER" id="PTHR11062:SF281">
    <property type="entry name" value="EXOSTOSIN-LIKE 2"/>
    <property type="match status" value="1"/>
</dbReference>
<keyword evidence="3" id="KW-0732">Signal</keyword>
<sequence length="590" mass="67921">MATVACTCTVACFLGLALSQSAPTKNQGDKRRPKKTFVPSSPSIVDSNTAHPHSIQRSIRTVVIPPCAAHWFCTTPPSSSCCRRRRHPKSTSAVQALHRLARMPNYYYKGQFRQHPDTHNRRGLVHTIRRILLAPRSLKYLGGGFLVLWFYVLVRTTFFTPSPYDLEPELEKRLQQARSSKTAPTWLDKNPTTITPVLEEPLPPVNSTLQWPPNLDNMLCRPKIYVYPDPPAIKAIYANVPPMNTPYIAERILLEQLRDPSSSAHKSYVTLNPDEADFFYIPFLGARYLNHCWFTLGEKGDCGVDERYVLPMMQYIQQELPYWNRTGGQDHLMTHSMDRASHYYQSRQIFENATFLTTVGDLRRIGSSVVGARRYHNIVVPSATALLDLIKVDPSKYLTSNGHPRQKRRDVFLVFGGRYRDVEPEDVYSAGIRSLLYKGFDQQPDYVIANGWESDKYMKLLSRARYGLAPMAHTLSTTRLWEYIAFGVVPVIIADGIQEPFEDDVDWRSFSVRIRRRDAHRMDVILRSIPEEEYQRKREILWKVGRRVLLSRDSWHLIVRDLCRRARLEGKRTISRNSHTTLMAPDMAIA</sequence>
<gene>
    <name evidence="5" type="ORF">KVV02_005943</name>
</gene>